<dbReference type="CDD" id="cd16282">
    <property type="entry name" value="metallo-hydrolase-like_MBL-fold"/>
    <property type="match status" value="1"/>
</dbReference>
<organism evidence="3 4">
    <name type="scientific">Dankookia rubra</name>
    <dbReference type="NCBI Taxonomy" id="1442381"/>
    <lineage>
        <taxon>Bacteria</taxon>
        <taxon>Pseudomonadati</taxon>
        <taxon>Pseudomonadota</taxon>
        <taxon>Alphaproteobacteria</taxon>
        <taxon>Acetobacterales</taxon>
        <taxon>Roseomonadaceae</taxon>
        <taxon>Dankookia</taxon>
    </lineage>
</organism>
<sequence length="320" mass="33777">MAWRSEPDRLTPARPAATSRRGVLLGLGAVLLAAAAPATRPIEVAPGLFVLPGLDEDASAANLDALANTGFVIGRDAVAVIDPGGSLAHGRLLRQAIEAVTPLPIRHLVLTHVHPDHAMGAAAFADCGAEVVTHSRLPAALAQRGEFYRRMLEREMGEAAAGSAVLAPTRLVQDRLDLDLGGRVLALQAHPPAHTDHDLSLLDGTTGTLWTGDLLFVRRIPSLDGSLSGWMLELEALRAKEALRAVPGHGPPAVPWPAGAADLTRYLLALRDGTRAAIAAGIGIAEAPARVAPEEAARWRLGEAYHGRNVTAAYRELEWE</sequence>
<dbReference type="OrthoDB" id="420651at2"/>
<dbReference type="InterPro" id="IPR001279">
    <property type="entry name" value="Metallo-B-lactamas"/>
</dbReference>
<gene>
    <name evidence="3" type="ORF">E2C06_05145</name>
</gene>
<evidence type="ECO:0000313" key="4">
    <source>
        <dbReference type="Proteomes" id="UP000295096"/>
    </source>
</evidence>
<protein>
    <submittedName>
        <fullName evidence="3">Quinoprotein relay system zinc metallohydrolase 2</fullName>
    </submittedName>
</protein>
<keyword evidence="3" id="KW-0378">Hydrolase</keyword>
<accession>A0A4R5QJW9</accession>
<evidence type="ECO:0000313" key="3">
    <source>
        <dbReference type="EMBL" id="TDH63714.1"/>
    </source>
</evidence>
<feature type="domain" description="Metallo-beta-lactamase" evidence="2">
    <location>
        <begin position="66"/>
        <end position="249"/>
    </location>
</feature>
<keyword evidence="4" id="KW-1185">Reference proteome</keyword>
<dbReference type="NCBIfam" id="TIGR04559">
    <property type="entry name" value="SoxH_rel_PQQ_2"/>
    <property type="match status" value="1"/>
</dbReference>
<dbReference type="GO" id="GO:0016787">
    <property type="term" value="F:hydrolase activity"/>
    <property type="evidence" value="ECO:0007669"/>
    <property type="project" value="UniProtKB-KW"/>
</dbReference>
<dbReference type="InterPro" id="IPR036866">
    <property type="entry name" value="RibonucZ/Hydroxyglut_hydro"/>
</dbReference>
<dbReference type="Proteomes" id="UP000295096">
    <property type="component" value="Unassembled WGS sequence"/>
</dbReference>
<evidence type="ECO:0000256" key="1">
    <source>
        <dbReference type="ARBA" id="ARBA00005250"/>
    </source>
</evidence>
<dbReference type="SMART" id="SM00849">
    <property type="entry name" value="Lactamase_B"/>
    <property type="match status" value="1"/>
</dbReference>
<reference evidence="3 4" key="1">
    <citation type="journal article" date="2016" name="J. Microbiol.">
        <title>Dankookia rubra gen. nov., sp. nov., an alphaproteobacterium isolated from sediment of a shallow stream.</title>
        <authorList>
            <person name="Kim W.H."/>
            <person name="Kim D.H."/>
            <person name="Kang K."/>
            <person name="Ahn T.Y."/>
        </authorList>
    </citation>
    <scope>NUCLEOTIDE SEQUENCE [LARGE SCALE GENOMIC DNA]</scope>
    <source>
        <strain evidence="3 4">JCM30602</strain>
    </source>
</reference>
<name>A0A4R5QJW9_9PROT</name>
<proteinExistence type="inferred from homology"/>
<evidence type="ECO:0000259" key="2">
    <source>
        <dbReference type="SMART" id="SM00849"/>
    </source>
</evidence>
<comment type="caution">
    <text evidence="3">The sequence shown here is derived from an EMBL/GenBank/DDBJ whole genome shotgun (WGS) entry which is preliminary data.</text>
</comment>
<dbReference type="PROSITE" id="PS51318">
    <property type="entry name" value="TAT"/>
    <property type="match status" value="1"/>
</dbReference>
<dbReference type="SUPFAM" id="SSF56281">
    <property type="entry name" value="Metallo-hydrolase/oxidoreductase"/>
    <property type="match status" value="1"/>
</dbReference>
<dbReference type="InterPro" id="IPR050855">
    <property type="entry name" value="NDM-1-like"/>
</dbReference>
<dbReference type="AlphaFoldDB" id="A0A4R5QJW9"/>
<dbReference type="Pfam" id="PF00753">
    <property type="entry name" value="Lactamase_B"/>
    <property type="match status" value="1"/>
</dbReference>
<dbReference type="PANTHER" id="PTHR42951">
    <property type="entry name" value="METALLO-BETA-LACTAMASE DOMAIN-CONTAINING"/>
    <property type="match status" value="1"/>
</dbReference>
<dbReference type="InterPro" id="IPR030829">
    <property type="entry name" value="SoxH-rel_PQQ_2"/>
</dbReference>
<dbReference type="EMBL" id="SMSJ01000004">
    <property type="protein sequence ID" value="TDH63714.1"/>
    <property type="molecule type" value="Genomic_DNA"/>
</dbReference>
<dbReference type="Gene3D" id="3.60.15.10">
    <property type="entry name" value="Ribonuclease Z/Hydroxyacylglutathione hydrolase-like"/>
    <property type="match status" value="1"/>
</dbReference>
<comment type="similarity">
    <text evidence="1">Belongs to the metallo-beta-lactamase superfamily. Class-B beta-lactamase family.</text>
</comment>
<dbReference type="InterPro" id="IPR006311">
    <property type="entry name" value="TAT_signal"/>
</dbReference>
<dbReference type="GO" id="GO:0017001">
    <property type="term" value="P:antibiotic catabolic process"/>
    <property type="evidence" value="ECO:0007669"/>
    <property type="project" value="UniProtKB-ARBA"/>
</dbReference>
<dbReference type="PANTHER" id="PTHR42951:SF4">
    <property type="entry name" value="ACYL-COENZYME A THIOESTERASE MBLAC2"/>
    <property type="match status" value="1"/>
</dbReference>